<dbReference type="Proteomes" id="UP001157418">
    <property type="component" value="Unassembled WGS sequence"/>
</dbReference>
<proteinExistence type="predicted"/>
<reference evidence="1 2" key="1">
    <citation type="submission" date="2022-01" db="EMBL/GenBank/DDBJ databases">
        <authorList>
            <person name="Xiong W."/>
            <person name="Schranz E."/>
        </authorList>
    </citation>
    <scope>NUCLEOTIDE SEQUENCE [LARGE SCALE GENOMIC DNA]</scope>
</reference>
<gene>
    <name evidence="1" type="ORF">LVIROSA_LOCUS34383</name>
</gene>
<name>A0AAU9PGN3_9ASTR</name>
<evidence type="ECO:0000313" key="2">
    <source>
        <dbReference type="Proteomes" id="UP001157418"/>
    </source>
</evidence>
<comment type="caution">
    <text evidence="1">The sequence shown here is derived from an EMBL/GenBank/DDBJ whole genome shotgun (WGS) entry which is preliminary data.</text>
</comment>
<organism evidence="1 2">
    <name type="scientific">Lactuca virosa</name>
    <dbReference type="NCBI Taxonomy" id="75947"/>
    <lineage>
        <taxon>Eukaryota</taxon>
        <taxon>Viridiplantae</taxon>
        <taxon>Streptophyta</taxon>
        <taxon>Embryophyta</taxon>
        <taxon>Tracheophyta</taxon>
        <taxon>Spermatophyta</taxon>
        <taxon>Magnoliopsida</taxon>
        <taxon>eudicotyledons</taxon>
        <taxon>Gunneridae</taxon>
        <taxon>Pentapetalae</taxon>
        <taxon>asterids</taxon>
        <taxon>campanulids</taxon>
        <taxon>Asterales</taxon>
        <taxon>Asteraceae</taxon>
        <taxon>Cichorioideae</taxon>
        <taxon>Cichorieae</taxon>
        <taxon>Lactucinae</taxon>
        <taxon>Lactuca</taxon>
    </lineage>
</organism>
<dbReference type="AlphaFoldDB" id="A0AAU9PGN3"/>
<sequence length="71" mass="8434">MNVIIDSLPDLHSVQSPDRLIEINATITVFNHWFDDRVDVWKFASGLPWVDFSGLHKGRWRFSSTIYWRNE</sequence>
<protein>
    <submittedName>
        <fullName evidence="1">Uncharacterized protein</fullName>
    </submittedName>
</protein>
<accession>A0AAU9PGN3</accession>
<keyword evidence="2" id="KW-1185">Reference proteome</keyword>
<evidence type="ECO:0000313" key="1">
    <source>
        <dbReference type="EMBL" id="CAH1448862.1"/>
    </source>
</evidence>
<dbReference type="EMBL" id="CAKMRJ010005634">
    <property type="protein sequence ID" value="CAH1448862.1"/>
    <property type="molecule type" value="Genomic_DNA"/>
</dbReference>